<feature type="compositionally biased region" description="Polar residues" evidence="1">
    <location>
        <begin position="205"/>
        <end position="222"/>
    </location>
</feature>
<dbReference type="EMBL" id="JBHFFA010000003">
    <property type="protein sequence ID" value="KAL2633394.1"/>
    <property type="molecule type" value="Genomic_DNA"/>
</dbReference>
<comment type="caution">
    <text evidence="3">The sequence shown here is derived from an EMBL/GenBank/DDBJ whole genome shotgun (WGS) entry which is preliminary data.</text>
</comment>
<feature type="region of interest" description="Disordered" evidence="1">
    <location>
        <begin position="193"/>
        <end position="228"/>
    </location>
</feature>
<dbReference type="Proteomes" id="UP001605036">
    <property type="component" value="Unassembled WGS sequence"/>
</dbReference>
<gene>
    <name evidence="3" type="ORF">R1flu_004873</name>
</gene>
<dbReference type="InterPro" id="IPR052562">
    <property type="entry name" value="Ketohexokinase-related"/>
</dbReference>
<dbReference type="PANTHER" id="PTHR42774:SF3">
    <property type="entry name" value="KETOHEXOKINASE"/>
    <property type="match status" value="1"/>
</dbReference>
<dbReference type="PANTHER" id="PTHR42774">
    <property type="entry name" value="PHOSPHOTRANSFERASE SYSTEM TRANSPORT PROTEIN"/>
    <property type="match status" value="1"/>
</dbReference>
<sequence length="228" mass="24203">MLPDSRNPPAHQLLAVEEENATPLQAQGDGNVGNALTAAARLGLSPRLFSKVGKDAAGIRILEELEGDGVDVSHVVVADEGVSPFTYVIVDEKTKTRTCIHTPGYPPLEPDEYSSSAIASLLSGADLLYLDGRIPDAAVTIAEEASKRGLPVILDAERKREGLDALLTYADYLVTSAKFSLRPGVKLKSEFESEIKNPAAETRGTETSNVEKPLSSTALSSVSDKDSV</sequence>
<evidence type="ECO:0000313" key="3">
    <source>
        <dbReference type="EMBL" id="KAL2633394.1"/>
    </source>
</evidence>
<dbReference type="InterPro" id="IPR011611">
    <property type="entry name" value="PfkB_dom"/>
</dbReference>
<evidence type="ECO:0000256" key="1">
    <source>
        <dbReference type="SAM" id="MobiDB-lite"/>
    </source>
</evidence>
<reference evidence="3 4" key="1">
    <citation type="submission" date="2024-09" db="EMBL/GenBank/DDBJ databases">
        <title>Chromosome-scale assembly of Riccia fluitans.</title>
        <authorList>
            <person name="Paukszto L."/>
            <person name="Sawicki J."/>
            <person name="Karawczyk K."/>
            <person name="Piernik-Szablinska J."/>
            <person name="Szczecinska M."/>
            <person name="Mazdziarz M."/>
        </authorList>
    </citation>
    <scope>NUCLEOTIDE SEQUENCE [LARGE SCALE GENOMIC DNA]</scope>
    <source>
        <strain evidence="3">Rf_01</strain>
        <tissue evidence="3">Aerial parts of the thallus</tissue>
    </source>
</reference>
<protein>
    <recommendedName>
        <fullName evidence="2">Carbohydrate kinase PfkB domain-containing protein</fullName>
    </recommendedName>
</protein>
<proteinExistence type="predicted"/>
<evidence type="ECO:0000313" key="4">
    <source>
        <dbReference type="Proteomes" id="UP001605036"/>
    </source>
</evidence>
<dbReference type="Gene3D" id="3.40.1190.20">
    <property type="match status" value="1"/>
</dbReference>
<dbReference type="SUPFAM" id="SSF53613">
    <property type="entry name" value="Ribokinase-like"/>
    <property type="match status" value="1"/>
</dbReference>
<keyword evidence="4" id="KW-1185">Reference proteome</keyword>
<accession>A0ABD1YRI3</accession>
<organism evidence="3 4">
    <name type="scientific">Riccia fluitans</name>
    <dbReference type="NCBI Taxonomy" id="41844"/>
    <lineage>
        <taxon>Eukaryota</taxon>
        <taxon>Viridiplantae</taxon>
        <taxon>Streptophyta</taxon>
        <taxon>Embryophyta</taxon>
        <taxon>Marchantiophyta</taxon>
        <taxon>Marchantiopsida</taxon>
        <taxon>Marchantiidae</taxon>
        <taxon>Marchantiales</taxon>
        <taxon>Ricciaceae</taxon>
        <taxon>Riccia</taxon>
    </lineage>
</organism>
<evidence type="ECO:0000259" key="2">
    <source>
        <dbReference type="Pfam" id="PF00294"/>
    </source>
</evidence>
<name>A0ABD1YRI3_9MARC</name>
<feature type="domain" description="Carbohydrate kinase PfkB" evidence="2">
    <location>
        <begin position="33"/>
        <end position="176"/>
    </location>
</feature>
<dbReference type="Pfam" id="PF00294">
    <property type="entry name" value="PfkB"/>
    <property type="match status" value="1"/>
</dbReference>
<dbReference type="AlphaFoldDB" id="A0ABD1YRI3"/>
<dbReference type="InterPro" id="IPR029056">
    <property type="entry name" value="Ribokinase-like"/>
</dbReference>